<reference evidence="8 9" key="1">
    <citation type="submission" date="2019-01" db="EMBL/GenBank/DDBJ databases">
        <title>Draft genome sequences of the type strains of six Macrococcus species.</title>
        <authorList>
            <person name="Mazhar S."/>
            <person name="Altermann E."/>
            <person name="Hill C."/>
            <person name="Mcauliffe O."/>
        </authorList>
    </citation>
    <scope>NUCLEOTIDE SEQUENCE [LARGE SCALE GENOMIC DNA]</scope>
    <source>
        <strain evidence="8 9">CCM4811</strain>
    </source>
</reference>
<dbReference type="PANTHER" id="PTHR45526:SF1">
    <property type="entry name" value="TRANSCRIPTIONAL REGULATORY PROTEIN DCUR-RELATED"/>
    <property type="match status" value="1"/>
</dbReference>
<dbReference type="SMART" id="SM00448">
    <property type="entry name" value="REC"/>
    <property type="match status" value="1"/>
</dbReference>
<keyword evidence="9" id="KW-1185">Reference proteome</keyword>
<evidence type="ECO:0000256" key="4">
    <source>
        <dbReference type="ARBA" id="ARBA00023125"/>
    </source>
</evidence>
<evidence type="ECO:0000313" key="8">
    <source>
        <dbReference type="EMBL" id="TDL97862.1"/>
    </source>
</evidence>
<dbReference type="GO" id="GO:0042173">
    <property type="term" value="P:regulation of sporulation resulting in formation of a cellular spore"/>
    <property type="evidence" value="ECO:0007669"/>
    <property type="project" value="InterPro"/>
</dbReference>
<dbReference type="InterPro" id="IPR016032">
    <property type="entry name" value="Sig_transdc_resp-reg_C-effctor"/>
</dbReference>
<keyword evidence="3" id="KW-0805">Transcription regulation</keyword>
<dbReference type="InterPro" id="IPR001789">
    <property type="entry name" value="Sig_transdc_resp-reg_receiver"/>
</dbReference>
<organism evidence="8 9">
    <name type="scientific">Macrococcus brunensis</name>
    <dbReference type="NCBI Taxonomy" id="198483"/>
    <lineage>
        <taxon>Bacteria</taxon>
        <taxon>Bacillati</taxon>
        <taxon>Bacillota</taxon>
        <taxon>Bacilli</taxon>
        <taxon>Bacillales</taxon>
        <taxon>Staphylococcaceae</taxon>
        <taxon>Macrococcus</taxon>
    </lineage>
</organism>
<protein>
    <submittedName>
        <fullName evidence="8">Response regulator</fullName>
    </submittedName>
</protein>
<dbReference type="SUPFAM" id="SSF52172">
    <property type="entry name" value="CheY-like"/>
    <property type="match status" value="1"/>
</dbReference>
<dbReference type="GO" id="GO:0000156">
    <property type="term" value="F:phosphorelay response regulator activity"/>
    <property type="evidence" value="ECO:0007669"/>
    <property type="project" value="TreeGrafter"/>
</dbReference>
<dbReference type="PANTHER" id="PTHR45526">
    <property type="entry name" value="TRANSCRIPTIONAL REGULATORY PROTEIN DPIA"/>
    <property type="match status" value="1"/>
</dbReference>
<dbReference type="PROSITE" id="PS50110">
    <property type="entry name" value="RESPONSE_REGULATORY"/>
    <property type="match status" value="1"/>
</dbReference>
<dbReference type="GO" id="GO:0005509">
    <property type="term" value="F:calcium ion binding"/>
    <property type="evidence" value="ECO:0007669"/>
    <property type="project" value="InterPro"/>
</dbReference>
<dbReference type="Pfam" id="PF00072">
    <property type="entry name" value="Response_reg"/>
    <property type="match status" value="1"/>
</dbReference>
<dbReference type="Gene3D" id="3.40.50.2300">
    <property type="match status" value="1"/>
</dbReference>
<evidence type="ECO:0000259" key="7">
    <source>
        <dbReference type="PROSITE" id="PS50110"/>
    </source>
</evidence>
<dbReference type="AlphaFoldDB" id="A0A4R6BDN8"/>
<gene>
    <name evidence="8" type="ORF">ERX27_06280</name>
</gene>
<evidence type="ECO:0000256" key="2">
    <source>
        <dbReference type="ARBA" id="ARBA00023012"/>
    </source>
</evidence>
<dbReference type="OrthoDB" id="9793299at2"/>
<dbReference type="Proteomes" id="UP000295310">
    <property type="component" value="Unassembled WGS sequence"/>
</dbReference>
<keyword evidence="4" id="KW-0238">DNA-binding</keyword>
<keyword evidence="2" id="KW-0902">Two-component regulatory system</keyword>
<feature type="modified residue" description="4-aspartylphosphate" evidence="6">
    <location>
        <position position="57"/>
    </location>
</feature>
<keyword evidence="5" id="KW-0804">Transcription</keyword>
<dbReference type="GO" id="GO:0003700">
    <property type="term" value="F:DNA-binding transcription factor activity"/>
    <property type="evidence" value="ECO:0007669"/>
    <property type="project" value="InterPro"/>
</dbReference>
<keyword evidence="1 6" id="KW-0597">Phosphoprotein</keyword>
<name>A0A4R6BDN8_9STAP</name>
<evidence type="ECO:0000256" key="5">
    <source>
        <dbReference type="ARBA" id="ARBA00023163"/>
    </source>
</evidence>
<proteinExistence type="predicted"/>
<dbReference type="Pfam" id="PF08769">
    <property type="entry name" value="Spo0A_C"/>
    <property type="match status" value="1"/>
</dbReference>
<feature type="domain" description="Response regulatory" evidence="7">
    <location>
        <begin position="7"/>
        <end position="122"/>
    </location>
</feature>
<dbReference type="InterPro" id="IPR014879">
    <property type="entry name" value="Spo0A_C"/>
</dbReference>
<evidence type="ECO:0000256" key="3">
    <source>
        <dbReference type="ARBA" id="ARBA00023015"/>
    </source>
</evidence>
<dbReference type="EMBL" id="SCWA01000009">
    <property type="protein sequence ID" value="TDL97862.1"/>
    <property type="molecule type" value="Genomic_DNA"/>
</dbReference>
<dbReference type="InterPro" id="IPR011006">
    <property type="entry name" value="CheY-like_superfamily"/>
</dbReference>
<dbReference type="Gene3D" id="1.10.10.10">
    <property type="entry name" value="Winged helix-like DNA-binding domain superfamily/Winged helix DNA-binding domain"/>
    <property type="match status" value="1"/>
</dbReference>
<evidence type="ECO:0000256" key="1">
    <source>
        <dbReference type="ARBA" id="ARBA00022553"/>
    </source>
</evidence>
<comment type="caution">
    <text evidence="8">The sequence shown here is derived from an EMBL/GenBank/DDBJ whole genome shotgun (WGS) entry which is preliminary data.</text>
</comment>
<dbReference type="SUPFAM" id="SSF46894">
    <property type="entry name" value="C-terminal effector domain of the bipartite response regulators"/>
    <property type="match status" value="1"/>
</dbReference>
<accession>A0A4R6BDN8</accession>
<evidence type="ECO:0000313" key="9">
    <source>
        <dbReference type="Proteomes" id="UP000295310"/>
    </source>
</evidence>
<dbReference type="InterPro" id="IPR036388">
    <property type="entry name" value="WH-like_DNA-bd_sf"/>
</dbReference>
<evidence type="ECO:0000256" key="6">
    <source>
        <dbReference type="PROSITE-ProRule" id="PRU00169"/>
    </source>
</evidence>
<dbReference type="GO" id="GO:0005737">
    <property type="term" value="C:cytoplasm"/>
    <property type="evidence" value="ECO:0007669"/>
    <property type="project" value="InterPro"/>
</dbReference>
<sequence>MRQMAIRVAIIEDSQELAAGIHRYLTSQGMIVTDVANDGQQGQEIIQRGNFDVLLLDLILPNIDGLTLLKNDIPADRSYKVICFSAFGKESILNEALTLGGDYFLLKPVKLEVIAQTILRMTEQKDSDLIKDYFAQRLKGTQYIYEALNILEQDPSKINHLTGELYPEIARKFDVNKATIERAIRHAIEKAWNNGLEQHWQAEGKMVRPTTGELLEYLMR</sequence>
<dbReference type="InterPro" id="IPR051271">
    <property type="entry name" value="2C-system_Tx_regulators"/>
</dbReference>
<dbReference type="GO" id="GO:0003677">
    <property type="term" value="F:DNA binding"/>
    <property type="evidence" value="ECO:0007669"/>
    <property type="project" value="UniProtKB-KW"/>
</dbReference>